<sequence>MTDIVFNVAKGRVGALALLPAASDALIAIPYASSGFPSDATLRDCTTVAAIATAGATEQTTMGRKTLTNVTSTVDQTNDRWAADCDDITWTAPSGAAIGCIVIAYDPDTTTGTDTDLIPLVKLGATLTPDGVNDYKLTINDFYWAQ</sequence>
<accession>A0ABW6GRJ8</accession>
<comment type="caution">
    <text evidence="1">The sequence shown here is derived from an EMBL/GenBank/DDBJ whole genome shotgun (WGS) entry which is preliminary data.</text>
</comment>
<proteinExistence type="predicted"/>
<protein>
    <submittedName>
        <fullName evidence="1">Uncharacterized protein</fullName>
    </submittedName>
</protein>
<keyword evidence="2" id="KW-1185">Reference proteome</keyword>
<name>A0ABW6GRJ8_9ACTN</name>
<dbReference type="RefSeq" id="WP_380329347.1">
    <property type="nucleotide sequence ID" value="NZ_JBHYPW010000056.1"/>
</dbReference>
<evidence type="ECO:0000313" key="2">
    <source>
        <dbReference type="Proteomes" id="UP001599542"/>
    </source>
</evidence>
<gene>
    <name evidence="1" type="ORF">ACFW6T_25365</name>
</gene>
<organism evidence="1 2">
    <name type="scientific">Kitasatospora phosalacinea</name>
    <dbReference type="NCBI Taxonomy" id="2065"/>
    <lineage>
        <taxon>Bacteria</taxon>
        <taxon>Bacillati</taxon>
        <taxon>Actinomycetota</taxon>
        <taxon>Actinomycetes</taxon>
        <taxon>Kitasatosporales</taxon>
        <taxon>Streptomycetaceae</taxon>
        <taxon>Kitasatospora</taxon>
    </lineage>
</organism>
<dbReference type="EMBL" id="JBHYPX010000058">
    <property type="protein sequence ID" value="MFE1355325.1"/>
    <property type="molecule type" value="Genomic_DNA"/>
</dbReference>
<reference evidence="1 2" key="1">
    <citation type="submission" date="2024-09" db="EMBL/GenBank/DDBJ databases">
        <title>The Natural Products Discovery Center: Release of the First 8490 Sequenced Strains for Exploring Actinobacteria Biosynthetic Diversity.</title>
        <authorList>
            <person name="Kalkreuter E."/>
            <person name="Kautsar S.A."/>
            <person name="Yang D."/>
            <person name="Bader C.D."/>
            <person name="Teijaro C.N."/>
            <person name="Fluegel L."/>
            <person name="Davis C.M."/>
            <person name="Simpson J.R."/>
            <person name="Lauterbach L."/>
            <person name="Steele A.D."/>
            <person name="Gui C."/>
            <person name="Meng S."/>
            <person name="Li G."/>
            <person name="Viehrig K."/>
            <person name="Ye F."/>
            <person name="Su P."/>
            <person name="Kiefer A.F."/>
            <person name="Nichols A."/>
            <person name="Cepeda A.J."/>
            <person name="Yan W."/>
            <person name="Fan B."/>
            <person name="Jiang Y."/>
            <person name="Adhikari A."/>
            <person name="Zheng C.-J."/>
            <person name="Schuster L."/>
            <person name="Cowan T.M."/>
            <person name="Smanski M.J."/>
            <person name="Chevrette M.G."/>
            <person name="De Carvalho L.P.S."/>
            <person name="Shen B."/>
        </authorList>
    </citation>
    <scope>NUCLEOTIDE SEQUENCE [LARGE SCALE GENOMIC DNA]</scope>
    <source>
        <strain evidence="1 2">NPDC058753</strain>
    </source>
</reference>
<dbReference type="Proteomes" id="UP001599542">
    <property type="component" value="Unassembled WGS sequence"/>
</dbReference>
<evidence type="ECO:0000313" key="1">
    <source>
        <dbReference type="EMBL" id="MFE1355325.1"/>
    </source>
</evidence>